<proteinExistence type="predicted"/>
<dbReference type="AlphaFoldDB" id="A0ABD6BWA8"/>
<comment type="caution">
    <text evidence="1">The sequence shown here is derived from an EMBL/GenBank/DDBJ whole genome shotgun (WGS) entry which is preliminary data.</text>
</comment>
<evidence type="ECO:0000313" key="2">
    <source>
        <dbReference type="Proteomes" id="UP001597139"/>
    </source>
</evidence>
<sequence>MTTACGHPPSEQSVLLLEDRALHGCEWCGELLDRRPHPLLSDDVPELEYEALRNLRRR</sequence>
<keyword evidence="2" id="KW-1185">Reference proteome</keyword>
<accession>A0ABD6BWA8</accession>
<organism evidence="1 2">
    <name type="scientific">Halolamina litorea</name>
    <dbReference type="NCBI Taxonomy" id="1515593"/>
    <lineage>
        <taxon>Archaea</taxon>
        <taxon>Methanobacteriati</taxon>
        <taxon>Methanobacteriota</taxon>
        <taxon>Stenosarchaea group</taxon>
        <taxon>Halobacteria</taxon>
        <taxon>Halobacteriales</taxon>
        <taxon>Haloferacaceae</taxon>
    </lineage>
</organism>
<dbReference type="Proteomes" id="UP001597139">
    <property type="component" value="Unassembled WGS sequence"/>
</dbReference>
<reference evidence="1 2" key="1">
    <citation type="journal article" date="2019" name="Int. J. Syst. Evol. Microbiol.">
        <title>The Global Catalogue of Microorganisms (GCM) 10K type strain sequencing project: providing services to taxonomists for standard genome sequencing and annotation.</title>
        <authorList>
            <consortium name="The Broad Institute Genomics Platform"/>
            <consortium name="The Broad Institute Genome Sequencing Center for Infectious Disease"/>
            <person name="Wu L."/>
            <person name="Ma J."/>
        </authorList>
    </citation>
    <scope>NUCLEOTIDE SEQUENCE [LARGE SCALE GENOMIC DNA]</scope>
    <source>
        <strain evidence="1 2">CGMCC 1.12859</strain>
    </source>
</reference>
<dbReference type="RefSeq" id="WP_267645094.1">
    <property type="nucleotide sequence ID" value="NZ_JANHGR010000001.1"/>
</dbReference>
<protein>
    <submittedName>
        <fullName evidence="1">Uncharacterized protein</fullName>
    </submittedName>
</protein>
<dbReference type="EMBL" id="JBHUCZ010000029">
    <property type="protein sequence ID" value="MFD1568939.1"/>
    <property type="molecule type" value="Genomic_DNA"/>
</dbReference>
<evidence type="ECO:0000313" key="1">
    <source>
        <dbReference type="EMBL" id="MFD1568939.1"/>
    </source>
</evidence>
<name>A0ABD6BWA8_9EURY</name>
<gene>
    <name evidence="1" type="ORF">ACFSAU_15700</name>
</gene>